<dbReference type="Proteomes" id="UP000002770">
    <property type="component" value="Unassembled WGS sequence"/>
</dbReference>
<dbReference type="GO" id="GO:0009421">
    <property type="term" value="C:bacterial-type flagellum filament cap"/>
    <property type="evidence" value="ECO:0007669"/>
    <property type="project" value="InterPro"/>
</dbReference>
<dbReference type="STRING" id="658187.LDG_8872"/>
<dbReference type="GO" id="GO:0005576">
    <property type="term" value="C:extracellular region"/>
    <property type="evidence" value="ECO:0007669"/>
    <property type="project" value="UniProtKB-SubCell"/>
</dbReference>
<dbReference type="HOGENOM" id="CLU_015182_6_1_6"/>
<evidence type="ECO:0000313" key="9">
    <source>
        <dbReference type="Proteomes" id="UP000002770"/>
    </source>
</evidence>
<dbReference type="InParanoid" id="G9EU78"/>
<sequence>MESVNTDLSAIGQLKSSLSNLQTTLSDLSNISQFYKMKNSISEPGYFSATVTDQAPPGVYQIQVQALAQAQSLASGYFANNATTVGSGHITINFGTYSSDKSTFTANTDATPASITIASGSDSLTAICDAINAADSDVSACIVQDSLGSRLSLTSKTGVNYAMQITSDIAALNYDPTTSNTALTQTMAAQNSLVQINGMILNQNSNQLDNAVTGISLNLKQADTNQTISLTVENNQEQLTSSVRDFVKKYNDVMTFLNNVTNYNKETKTPGYFQGDSQIKSLKLNLYQTIANFKSASSSSSELLTLADIGINTTKTCLLEIDEKAFSTAVDTNYASIGALFAKTVNATDPAIKVNSVDTKASAGAYDVLLSEFTPGVSMSGSIGGLPATSTDGVTLIGSGNLSSLSISVLAGNVGNRGQILVNDGLAVLMDQMLDKYIGKQGEFDQRTQTLDKKVTQLAKTQEQIVARSDTLTKKYMKQWNAVDLLISDLQSTSGMLTQLLTNLSQLKV</sequence>
<dbReference type="PANTHER" id="PTHR30288:SF0">
    <property type="entry name" value="FLAGELLAR HOOK-ASSOCIATED PROTEIN 2"/>
    <property type="match status" value="1"/>
</dbReference>
<evidence type="ECO:0000259" key="6">
    <source>
        <dbReference type="Pfam" id="PF02465"/>
    </source>
</evidence>
<dbReference type="GO" id="GO:0071973">
    <property type="term" value="P:bacterial-type flagellum-dependent cell motility"/>
    <property type="evidence" value="ECO:0007669"/>
    <property type="project" value="TreeGrafter"/>
</dbReference>
<feature type="domain" description="Flagellar hook-associated protein 2 N-terminal" evidence="6">
    <location>
        <begin position="2"/>
        <end position="71"/>
    </location>
</feature>
<evidence type="ECO:0000256" key="5">
    <source>
        <dbReference type="RuleBase" id="RU362066"/>
    </source>
</evidence>
<organism evidence="8 9">
    <name type="scientific">Legionella drancourtii LLAP12</name>
    <dbReference type="NCBI Taxonomy" id="658187"/>
    <lineage>
        <taxon>Bacteria</taxon>
        <taxon>Pseudomonadati</taxon>
        <taxon>Pseudomonadota</taxon>
        <taxon>Gammaproteobacteria</taxon>
        <taxon>Legionellales</taxon>
        <taxon>Legionellaceae</taxon>
        <taxon>Legionella</taxon>
    </lineage>
</organism>
<keyword evidence="5" id="KW-0964">Secreted</keyword>
<dbReference type="eggNOG" id="COG1345">
    <property type="taxonomic scope" value="Bacteria"/>
</dbReference>
<keyword evidence="3" id="KW-0175">Coiled coil</keyword>
<name>G9EU78_9GAMM</name>
<evidence type="ECO:0000256" key="1">
    <source>
        <dbReference type="ARBA" id="ARBA00009764"/>
    </source>
</evidence>
<keyword evidence="4 5" id="KW-0975">Bacterial flagellum</keyword>
<dbReference type="PANTHER" id="PTHR30288">
    <property type="entry name" value="FLAGELLAR CAP/ASSEMBLY PROTEIN FLID"/>
    <property type="match status" value="1"/>
</dbReference>
<dbReference type="AlphaFoldDB" id="G9EU78"/>
<dbReference type="GO" id="GO:0007155">
    <property type="term" value="P:cell adhesion"/>
    <property type="evidence" value="ECO:0007669"/>
    <property type="project" value="InterPro"/>
</dbReference>
<evidence type="ECO:0000256" key="2">
    <source>
        <dbReference type="ARBA" id="ARBA00011255"/>
    </source>
</evidence>
<dbReference type="GO" id="GO:0009424">
    <property type="term" value="C:bacterial-type flagellum hook"/>
    <property type="evidence" value="ECO:0007669"/>
    <property type="project" value="UniProtKB-UniRule"/>
</dbReference>
<evidence type="ECO:0000259" key="7">
    <source>
        <dbReference type="Pfam" id="PF07195"/>
    </source>
</evidence>
<proteinExistence type="inferred from homology"/>
<gene>
    <name evidence="8" type="ORF">LDG_8872</name>
</gene>
<protein>
    <recommendedName>
        <fullName evidence="5">Flagellar hook-associated protein 2</fullName>
        <shortName evidence="5">HAP2</shortName>
    </recommendedName>
    <alternativeName>
        <fullName evidence="5">Flagellar cap protein</fullName>
    </alternativeName>
</protein>
<comment type="subcellular location">
    <subcellularLocation>
        <location evidence="5">Secreted</location>
    </subcellularLocation>
    <subcellularLocation>
        <location evidence="5">Bacterial flagellum</location>
    </subcellularLocation>
</comment>
<feature type="domain" description="Flagellar hook-associated protein 2 C-terminal" evidence="7">
    <location>
        <begin position="189"/>
        <end position="491"/>
    </location>
</feature>
<dbReference type="EMBL" id="JH413849">
    <property type="protein sequence ID" value="EHL29152.1"/>
    <property type="molecule type" value="Genomic_DNA"/>
</dbReference>
<evidence type="ECO:0000313" key="8">
    <source>
        <dbReference type="EMBL" id="EHL29152.1"/>
    </source>
</evidence>
<reference evidence="8 9" key="1">
    <citation type="journal article" date="2011" name="BMC Genomics">
        <title>Insight into cross-talk between intra-amoebal pathogens.</title>
        <authorList>
            <person name="Gimenez G."/>
            <person name="Bertelli C."/>
            <person name="Moliner C."/>
            <person name="Robert C."/>
            <person name="Raoult D."/>
            <person name="Fournier P.E."/>
            <person name="Greub G."/>
        </authorList>
    </citation>
    <scope>NUCLEOTIDE SEQUENCE [LARGE SCALE GENOMIC DNA]</scope>
    <source>
        <strain evidence="8 9">LLAP12</strain>
    </source>
</reference>
<keyword evidence="9" id="KW-1185">Reference proteome</keyword>
<comment type="similarity">
    <text evidence="1 5">Belongs to the FliD family.</text>
</comment>
<accession>G9EU78</accession>
<comment type="subunit">
    <text evidence="2 5">Homopentamer.</text>
</comment>
<dbReference type="Pfam" id="PF02465">
    <property type="entry name" value="FliD_N"/>
    <property type="match status" value="1"/>
</dbReference>
<dbReference type="FunCoup" id="G9EU78">
    <property type="interactions" value="42"/>
</dbReference>
<comment type="function">
    <text evidence="5">Required for morphogenesis and for the elongation of the flagellar filament by facilitating polymerization of the flagellin monomers at the tip of growing filament. Forms a capping structure, which prevents flagellin subunits (transported through the central channel of the flagellum) from leaking out without polymerization at the distal end.</text>
</comment>
<evidence type="ECO:0000256" key="4">
    <source>
        <dbReference type="ARBA" id="ARBA00023143"/>
    </source>
</evidence>
<dbReference type="InterPro" id="IPR040026">
    <property type="entry name" value="FliD"/>
</dbReference>
<dbReference type="InterPro" id="IPR010809">
    <property type="entry name" value="FliD_C"/>
</dbReference>
<evidence type="ECO:0000256" key="3">
    <source>
        <dbReference type="ARBA" id="ARBA00023054"/>
    </source>
</evidence>
<dbReference type="Pfam" id="PF07195">
    <property type="entry name" value="FliD_C"/>
    <property type="match status" value="1"/>
</dbReference>
<dbReference type="InterPro" id="IPR003481">
    <property type="entry name" value="FliD_N"/>
</dbReference>